<feature type="compositionally biased region" description="Low complexity" evidence="2">
    <location>
        <begin position="322"/>
        <end position="331"/>
    </location>
</feature>
<feature type="compositionally biased region" description="Pro residues" evidence="2">
    <location>
        <begin position="347"/>
        <end position="360"/>
    </location>
</feature>
<feature type="region of interest" description="Disordered" evidence="2">
    <location>
        <begin position="228"/>
        <end position="461"/>
    </location>
</feature>
<feature type="compositionally biased region" description="Polar residues" evidence="2">
    <location>
        <begin position="289"/>
        <end position="299"/>
    </location>
</feature>
<feature type="compositionally biased region" description="Polar residues" evidence="2">
    <location>
        <begin position="239"/>
        <end position="252"/>
    </location>
</feature>
<name>A0AAV1R6V0_9ROSI</name>
<feature type="compositionally biased region" description="Low complexity" evidence="2">
    <location>
        <begin position="1"/>
        <end position="31"/>
    </location>
</feature>
<reference evidence="4 5" key="1">
    <citation type="submission" date="2024-01" db="EMBL/GenBank/DDBJ databases">
        <authorList>
            <person name="Waweru B."/>
        </authorList>
    </citation>
    <scope>NUCLEOTIDE SEQUENCE [LARGE SCALE GENOMIC DNA]</scope>
</reference>
<dbReference type="PANTHER" id="PTHR31805:SF14">
    <property type="entry name" value="RECEPTOR-LIKE KINASE, PUTATIVE (DUF1421)-RELATED"/>
    <property type="match status" value="1"/>
</dbReference>
<accession>A0AAV1R6V0</accession>
<comment type="caution">
    <text evidence="4">The sequence shown here is derived from an EMBL/GenBank/DDBJ whole genome shotgun (WGS) entry which is preliminary data.</text>
</comment>
<evidence type="ECO:0000256" key="1">
    <source>
        <dbReference type="SAM" id="Coils"/>
    </source>
</evidence>
<dbReference type="InterPro" id="IPR010820">
    <property type="entry name" value="DUF1421"/>
</dbReference>
<evidence type="ECO:0000256" key="2">
    <source>
        <dbReference type="SAM" id="MobiDB-lite"/>
    </source>
</evidence>
<evidence type="ECO:0000313" key="4">
    <source>
        <dbReference type="EMBL" id="CAK7328056.1"/>
    </source>
</evidence>
<dbReference type="Proteomes" id="UP001314170">
    <property type="component" value="Unassembled WGS sequence"/>
</dbReference>
<feature type="domain" description="DUF1421" evidence="3">
    <location>
        <begin position="493"/>
        <end position="535"/>
    </location>
</feature>
<feature type="coiled-coil region" evidence="1">
    <location>
        <begin position="201"/>
        <end position="228"/>
    </location>
</feature>
<organism evidence="4 5">
    <name type="scientific">Dovyalis caffra</name>
    <dbReference type="NCBI Taxonomy" id="77055"/>
    <lineage>
        <taxon>Eukaryota</taxon>
        <taxon>Viridiplantae</taxon>
        <taxon>Streptophyta</taxon>
        <taxon>Embryophyta</taxon>
        <taxon>Tracheophyta</taxon>
        <taxon>Spermatophyta</taxon>
        <taxon>Magnoliopsida</taxon>
        <taxon>eudicotyledons</taxon>
        <taxon>Gunneridae</taxon>
        <taxon>Pentapetalae</taxon>
        <taxon>rosids</taxon>
        <taxon>fabids</taxon>
        <taxon>Malpighiales</taxon>
        <taxon>Salicaceae</taxon>
        <taxon>Flacourtieae</taxon>
        <taxon>Dovyalis</taxon>
    </lineage>
</organism>
<dbReference type="Pfam" id="PF07223">
    <property type="entry name" value="DUF1421"/>
    <property type="match status" value="1"/>
</dbReference>
<dbReference type="AlphaFoldDB" id="A0AAV1R6V0"/>
<proteinExistence type="predicted"/>
<feature type="compositionally biased region" description="Pro residues" evidence="2">
    <location>
        <begin position="372"/>
        <end position="393"/>
    </location>
</feature>
<feature type="region of interest" description="Disordered" evidence="2">
    <location>
        <begin position="1"/>
        <end position="58"/>
    </location>
</feature>
<feature type="coiled-coil region" evidence="1">
    <location>
        <begin position="148"/>
        <end position="175"/>
    </location>
</feature>
<feature type="compositionally biased region" description="Low complexity" evidence="2">
    <location>
        <begin position="228"/>
        <end position="238"/>
    </location>
</feature>
<dbReference type="PRINTS" id="PR01217">
    <property type="entry name" value="PRICHEXTENSN"/>
</dbReference>
<keyword evidence="5" id="KW-1185">Reference proteome</keyword>
<evidence type="ECO:0000313" key="5">
    <source>
        <dbReference type="Proteomes" id="UP001314170"/>
    </source>
</evidence>
<dbReference type="PANTHER" id="PTHR31805">
    <property type="entry name" value="RECEPTOR-LIKE KINASE, PUTATIVE (DUF1421)-RELATED"/>
    <property type="match status" value="1"/>
</dbReference>
<protein>
    <recommendedName>
        <fullName evidence="3">DUF1421 domain-containing protein</fullName>
    </recommendedName>
</protein>
<dbReference type="EMBL" id="CAWUPB010000892">
    <property type="protein sequence ID" value="CAK7328056.1"/>
    <property type="molecule type" value="Genomic_DNA"/>
</dbReference>
<gene>
    <name evidence="4" type="ORF">DCAF_LOCUS5775</name>
</gene>
<feature type="compositionally biased region" description="Low complexity" evidence="2">
    <location>
        <begin position="259"/>
        <end position="273"/>
    </location>
</feature>
<sequence>MDLTSSSSTTRSLDLGCSSPKKINDSSSSNNRDFIDLTNHHHPPPPQDDSNNDNGDDGIKREEIVASYDFQPIRPIADPTAAIVWNSPADSKSNSTPASPLRSYASLDSREPAKVIMDKDQNAFDAAAIMSEIDRTMKKYSDNLLHVLEGVSARLTQLESRTRHLENSVDDLKLSVGNNHERTDGSMRQLHNILREVQTGVQGLKDKQEMLEAQLQLTKLQVSQADQQQLETQTTGQTDAVQQAASAPQSHQLPPPTFPHSVPSVPLPSSASPTIPQQNLSPPAPLPNQFPQNQISPLPQQDPYYSPPVQTQEPPNPQYLVPSSQQPESSPAAPPHQPYHAPQPQYSQPPHPHQPQPPLTHHPEETCFIPPQSYPPSLLPPSTQPPSGAPPPQSYYGAPSNIYEPPTSRPSSGFSAGYGPPSGTTEPYPYGGSPTLYGSKPTMKQQQPVVSQSGGSGYPQLPTARILPQALPTASGIGGGSGSSGTGNRVALDDVIDKVTSMGFPRELVRATVRKLTENGQSVDLNVVLDKLTNDGEVQPQRGGWFGR</sequence>
<evidence type="ECO:0000259" key="3">
    <source>
        <dbReference type="Pfam" id="PF07223"/>
    </source>
</evidence>
<keyword evidence="1" id="KW-0175">Coiled coil</keyword>